<feature type="compositionally biased region" description="Low complexity" evidence="5">
    <location>
        <begin position="19"/>
        <end position="32"/>
    </location>
</feature>
<comment type="caution">
    <text evidence="6">The sequence shown here is derived from an EMBL/GenBank/DDBJ whole genome shotgun (WGS) entry which is preliminary data.</text>
</comment>
<reference evidence="6 7" key="1">
    <citation type="submission" date="2024-02" db="EMBL/GenBank/DDBJ databases">
        <authorList>
            <person name="Chen Y."/>
            <person name="Shah S."/>
            <person name="Dougan E. K."/>
            <person name="Thang M."/>
            <person name="Chan C."/>
        </authorList>
    </citation>
    <scope>NUCLEOTIDE SEQUENCE [LARGE SCALE GENOMIC DNA]</scope>
</reference>
<dbReference type="HAMAP" id="MF_01007">
    <property type="entry name" value="16SrRNA_methyltr_H"/>
    <property type="match status" value="1"/>
</dbReference>
<evidence type="ECO:0000256" key="4">
    <source>
        <dbReference type="ARBA" id="ARBA00022691"/>
    </source>
</evidence>
<dbReference type="Gene3D" id="3.40.50.150">
    <property type="entry name" value="Vaccinia Virus protein VP39"/>
    <property type="match status" value="1"/>
</dbReference>
<keyword evidence="7" id="KW-1185">Reference proteome</keyword>
<dbReference type="SUPFAM" id="SSF53335">
    <property type="entry name" value="S-adenosyl-L-methionine-dependent methyltransferases"/>
    <property type="match status" value="1"/>
</dbReference>
<dbReference type="InterPro" id="IPR029063">
    <property type="entry name" value="SAM-dependent_MTases_sf"/>
</dbReference>
<evidence type="ECO:0000313" key="7">
    <source>
        <dbReference type="Proteomes" id="UP001642464"/>
    </source>
</evidence>
<keyword evidence="2 6" id="KW-0489">Methyltransferase</keyword>
<comment type="similarity">
    <text evidence="1">Belongs to the methyltransferase superfamily. RsmH family.</text>
</comment>
<dbReference type="GO" id="GO:0008168">
    <property type="term" value="F:methyltransferase activity"/>
    <property type="evidence" value="ECO:0007669"/>
    <property type="project" value="UniProtKB-KW"/>
</dbReference>
<dbReference type="PANTHER" id="PTHR11265:SF0">
    <property type="entry name" value="12S RRNA N4-METHYLCYTIDINE METHYLTRANSFERASE"/>
    <property type="match status" value="1"/>
</dbReference>
<evidence type="ECO:0000256" key="2">
    <source>
        <dbReference type="ARBA" id="ARBA00022603"/>
    </source>
</evidence>
<dbReference type="SUPFAM" id="SSF81799">
    <property type="entry name" value="Putative methyltransferase TM0872, insert domain"/>
    <property type="match status" value="1"/>
</dbReference>
<dbReference type="Proteomes" id="UP001642464">
    <property type="component" value="Unassembled WGS sequence"/>
</dbReference>
<feature type="region of interest" description="Disordered" evidence="5">
    <location>
        <begin position="448"/>
        <end position="481"/>
    </location>
</feature>
<gene>
    <name evidence="6" type="ORF">SCF082_LOCUS10463</name>
</gene>
<keyword evidence="4" id="KW-0949">S-adenosyl-L-methionine</keyword>
<accession>A0ABP0J6A1</accession>
<evidence type="ECO:0000256" key="3">
    <source>
        <dbReference type="ARBA" id="ARBA00022679"/>
    </source>
</evidence>
<organism evidence="6 7">
    <name type="scientific">Durusdinium trenchii</name>
    <dbReference type="NCBI Taxonomy" id="1381693"/>
    <lineage>
        <taxon>Eukaryota</taxon>
        <taxon>Sar</taxon>
        <taxon>Alveolata</taxon>
        <taxon>Dinophyceae</taxon>
        <taxon>Suessiales</taxon>
        <taxon>Symbiodiniaceae</taxon>
        <taxon>Durusdinium</taxon>
    </lineage>
</organism>
<dbReference type="GO" id="GO:0032259">
    <property type="term" value="P:methylation"/>
    <property type="evidence" value="ECO:0007669"/>
    <property type="project" value="UniProtKB-KW"/>
</dbReference>
<feature type="region of interest" description="Disordered" evidence="5">
    <location>
        <begin position="494"/>
        <end position="515"/>
    </location>
</feature>
<dbReference type="InterPro" id="IPR023397">
    <property type="entry name" value="SAM-dep_MeTrfase_MraW_recog"/>
</dbReference>
<evidence type="ECO:0000313" key="6">
    <source>
        <dbReference type="EMBL" id="CAK9009895.1"/>
    </source>
</evidence>
<dbReference type="EMBL" id="CAXAMM010006114">
    <property type="protein sequence ID" value="CAK9009895.1"/>
    <property type="molecule type" value="Genomic_DNA"/>
</dbReference>
<sequence length="556" mass="62735">MAWPTTSKVPVPELPPQAVPQQPVGLPQQPEETPWSRYQPHTAVPLAQASTPSFRPGRSTDFDTRGRRETSMPARFARHIPCHLEDAVREMLPDRRSAHPKCRPDGTVDGLYVDCTFGRGGHTKHILSQLSSSGRLIAFDVDPEAVAVAKELEREDPRFRIAHRPFSELREELSTLGNPPPQIDGLLVDLGVSSPQLDDRHRGFGVTAEDAELDLRMNQQVGIPAWQWLLEATTEELAWVIREYGEDGDPLMADRIAQIVVSHVALRKSSSRGPIKTCRDLGELVKVAKQNYDERGMHPAKLTFQALRMFLNQEMQQMDALLHAACESLVDKGKCVVITFKKKECDAVVKFVREHEEPQLGRGDCSKERFLELYPLMGKDTPFCVSMARNPIKPKLEDIQDNPRTRSAVVHVLEKRRRMLPKISLEDVVPRPVQDRYKRPAFVPTFAGADINGNSKSRAPLRADEWLPSESSPSGRGRREMCSPEARLLPQMCAQDQCRSRPSAHRSPDQHQLRPPFHLHNLSQLKRALHLHSPDQPARLPGCPVGFRPQLVVDRR</sequence>
<evidence type="ECO:0000256" key="5">
    <source>
        <dbReference type="SAM" id="MobiDB-lite"/>
    </source>
</evidence>
<keyword evidence="3" id="KW-0808">Transferase</keyword>
<dbReference type="NCBIfam" id="TIGR00006">
    <property type="entry name" value="16S rRNA (cytosine(1402)-N(4))-methyltransferase RsmH"/>
    <property type="match status" value="1"/>
</dbReference>
<evidence type="ECO:0000256" key="1">
    <source>
        <dbReference type="ARBA" id="ARBA00010396"/>
    </source>
</evidence>
<dbReference type="Gene3D" id="1.10.150.170">
    <property type="entry name" value="Putative methyltransferase TM0872, insert domain"/>
    <property type="match status" value="1"/>
</dbReference>
<dbReference type="Pfam" id="PF01795">
    <property type="entry name" value="Methyltransf_5"/>
    <property type="match status" value="1"/>
</dbReference>
<dbReference type="PANTHER" id="PTHR11265">
    <property type="entry name" value="S-ADENOSYL-METHYLTRANSFERASE MRAW"/>
    <property type="match status" value="1"/>
</dbReference>
<feature type="region of interest" description="Disordered" evidence="5">
    <location>
        <begin position="1"/>
        <end position="36"/>
    </location>
</feature>
<protein>
    <submittedName>
        <fullName evidence="6">Ribosomal RNA small subunit methyltransferase H (16S rRNA m(4)C1402 methyltransferase) (rRNA (cytosine-N(4)-)-methyltransferase RsmH)</fullName>
    </submittedName>
</protein>
<dbReference type="InterPro" id="IPR002903">
    <property type="entry name" value="RsmH"/>
</dbReference>
<proteinExistence type="inferred from homology"/>
<name>A0ABP0J6A1_9DINO</name>